<accession>A0A644W7R9</accession>
<gene>
    <name evidence="1" type="ORF">SDC9_44699</name>
</gene>
<dbReference type="Gene3D" id="3.30.450.20">
    <property type="entry name" value="PAS domain"/>
    <property type="match status" value="1"/>
</dbReference>
<protein>
    <recommendedName>
        <fullName evidence="2">PAS domain-containing protein</fullName>
    </recommendedName>
</protein>
<dbReference type="InterPro" id="IPR035965">
    <property type="entry name" value="PAS-like_dom_sf"/>
</dbReference>
<name>A0A644W7R9_9ZZZZ</name>
<dbReference type="EMBL" id="VSSQ01000611">
    <property type="protein sequence ID" value="MPL98493.1"/>
    <property type="molecule type" value="Genomic_DNA"/>
</dbReference>
<comment type="caution">
    <text evidence="1">The sequence shown here is derived from an EMBL/GenBank/DDBJ whole genome shotgun (WGS) entry which is preliminary data.</text>
</comment>
<proteinExistence type="predicted"/>
<reference evidence="1" key="1">
    <citation type="submission" date="2019-08" db="EMBL/GenBank/DDBJ databases">
        <authorList>
            <person name="Kucharzyk K."/>
            <person name="Murdoch R.W."/>
            <person name="Higgins S."/>
            <person name="Loffler F."/>
        </authorList>
    </citation>
    <scope>NUCLEOTIDE SEQUENCE</scope>
</reference>
<evidence type="ECO:0000313" key="1">
    <source>
        <dbReference type="EMBL" id="MPL98493.1"/>
    </source>
</evidence>
<organism evidence="1">
    <name type="scientific">bioreactor metagenome</name>
    <dbReference type="NCBI Taxonomy" id="1076179"/>
    <lineage>
        <taxon>unclassified sequences</taxon>
        <taxon>metagenomes</taxon>
        <taxon>ecological metagenomes</taxon>
    </lineage>
</organism>
<dbReference type="AlphaFoldDB" id="A0A644W7R9"/>
<sequence length="79" mass="9237">MSEYIARDFSTDQFIETDQQLSRLISNLPGFIYRCANDENWTMFYISDVCETVTGYKPDDFINNKRITTSVPLKVIDIE</sequence>
<dbReference type="SUPFAM" id="SSF55785">
    <property type="entry name" value="PYP-like sensor domain (PAS domain)"/>
    <property type="match status" value="1"/>
</dbReference>
<evidence type="ECO:0008006" key="2">
    <source>
        <dbReference type="Google" id="ProtNLM"/>
    </source>
</evidence>